<evidence type="ECO:0000256" key="1">
    <source>
        <dbReference type="ARBA" id="ARBA00022630"/>
    </source>
</evidence>
<evidence type="ECO:0000256" key="2">
    <source>
        <dbReference type="ARBA" id="ARBA00022827"/>
    </source>
</evidence>
<feature type="non-terminal residue" evidence="4">
    <location>
        <position position="118"/>
    </location>
</feature>
<dbReference type="Pfam" id="PF01494">
    <property type="entry name" value="FAD_binding_3"/>
    <property type="match status" value="1"/>
</dbReference>
<dbReference type="EMBL" id="JAUTWS010000508">
    <property type="protein sequence ID" value="MDO9714720.1"/>
    <property type="molecule type" value="Genomic_DNA"/>
</dbReference>
<dbReference type="PANTHER" id="PTHR43004:SF21">
    <property type="entry name" value="FAD-BINDING DOMAIN-CONTAINING PROTEIN-RELATED"/>
    <property type="match status" value="1"/>
</dbReference>
<dbReference type="InterPro" id="IPR036188">
    <property type="entry name" value="FAD/NAD-bd_sf"/>
</dbReference>
<organism evidence="4 5">
    <name type="scientific">Paracraurococcus lichenis</name>
    <dbReference type="NCBI Taxonomy" id="3064888"/>
    <lineage>
        <taxon>Bacteria</taxon>
        <taxon>Pseudomonadati</taxon>
        <taxon>Pseudomonadota</taxon>
        <taxon>Alphaproteobacteria</taxon>
        <taxon>Acetobacterales</taxon>
        <taxon>Roseomonadaceae</taxon>
        <taxon>Paracraurococcus</taxon>
    </lineage>
</organism>
<evidence type="ECO:0000313" key="5">
    <source>
        <dbReference type="Proteomes" id="UP001243009"/>
    </source>
</evidence>
<dbReference type="Proteomes" id="UP001243009">
    <property type="component" value="Unassembled WGS sequence"/>
</dbReference>
<keyword evidence="4" id="KW-0503">Monooxygenase</keyword>
<dbReference type="PANTHER" id="PTHR43004">
    <property type="entry name" value="TRK SYSTEM POTASSIUM UPTAKE PROTEIN"/>
    <property type="match status" value="1"/>
</dbReference>
<dbReference type="InterPro" id="IPR050641">
    <property type="entry name" value="RIFMO-like"/>
</dbReference>
<dbReference type="PRINTS" id="PR00420">
    <property type="entry name" value="RNGMNOXGNASE"/>
</dbReference>
<name>A0ABT9EFS7_9PROT</name>
<accession>A0ABT9EFS7</accession>
<sequence>MLQRWGIAWHYQSAAGTLIAQDDRAVWTLQTRWPDGVAPEAVDPRALLRGFAGCDIPCEILVANAWTPHLLVAEAYGAGRVFLAGDAAHQYIPTGGYGMNTGIADACGLGWQLAAMAL</sequence>
<feature type="domain" description="FAD-binding" evidence="3">
    <location>
        <begin position="32"/>
        <end position="116"/>
    </location>
</feature>
<keyword evidence="1" id="KW-0285">Flavoprotein</keyword>
<keyword evidence="2" id="KW-0274">FAD</keyword>
<gene>
    <name evidence="4" type="ORF">Q7A36_41015</name>
</gene>
<dbReference type="Gene3D" id="3.30.9.10">
    <property type="entry name" value="D-Amino Acid Oxidase, subunit A, domain 2"/>
    <property type="match status" value="1"/>
</dbReference>
<dbReference type="Gene3D" id="3.50.50.60">
    <property type="entry name" value="FAD/NAD(P)-binding domain"/>
    <property type="match status" value="1"/>
</dbReference>
<protein>
    <submittedName>
        <fullName evidence="4">FAD-dependent monooxygenase</fullName>
    </submittedName>
</protein>
<proteinExistence type="predicted"/>
<evidence type="ECO:0000313" key="4">
    <source>
        <dbReference type="EMBL" id="MDO9714720.1"/>
    </source>
</evidence>
<dbReference type="InterPro" id="IPR002938">
    <property type="entry name" value="FAD-bd"/>
</dbReference>
<reference evidence="4 5" key="1">
    <citation type="submission" date="2023-08" db="EMBL/GenBank/DDBJ databases">
        <title>The draft genome sequence of Paracraurococcus sp. LOR1-02.</title>
        <authorList>
            <person name="Kingkaew E."/>
            <person name="Tanasupawat S."/>
        </authorList>
    </citation>
    <scope>NUCLEOTIDE SEQUENCE [LARGE SCALE GENOMIC DNA]</scope>
    <source>
        <strain evidence="4 5">LOR1-02</strain>
    </source>
</reference>
<dbReference type="SUPFAM" id="SSF51905">
    <property type="entry name" value="FAD/NAD(P)-binding domain"/>
    <property type="match status" value="1"/>
</dbReference>
<evidence type="ECO:0000259" key="3">
    <source>
        <dbReference type="Pfam" id="PF01494"/>
    </source>
</evidence>
<keyword evidence="5" id="KW-1185">Reference proteome</keyword>
<dbReference type="GO" id="GO:0004497">
    <property type="term" value="F:monooxygenase activity"/>
    <property type="evidence" value="ECO:0007669"/>
    <property type="project" value="UniProtKB-KW"/>
</dbReference>
<comment type="caution">
    <text evidence="4">The sequence shown here is derived from an EMBL/GenBank/DDBJ whole genome shotgun (WGS) entry which is preliminary data.</text>
</comment>
<keyword evidence="4" id="KW-0560">Oxidoreductase</keyword>